<feature type="transmembrane region" description="Helical" evidence="2">
    <location>
        <begin position="36"/>
        <end position="53"/>
    </location>
</feature>
<dbReference type="OrthoDB" id="1550598at2"/>
<keyword evidence="2" id="KW-1133">Transmembrane helix</keyword>
<accession>A0A3N1CYK7</accession>
<organism evidence="3 4">
    <name type="scientific">Actinocorallia herbida</name>
    <dbReference type="NCBI Taxonomy" id="58109"/>
    <lineage>
        <taxon>Bacteria</taxon>
        <taxon>Bacillati</taxon>
        <taxon>Actinomycetota</taxon>
        <taxon>Actinomycetes</taxon>
        <taxon>Streptosporangiales</taxon>
        <taxon>Thermomonosporaceae</taxon>
        <taxon>Actinocorallia</taxon>
    </lineage>
</organism>
<keyword evidence="2" id="KW-0812">Transmembrane</keyword>
<evidence type="ECO:0000256" key="2">
    <source>
        <dbReference type="SAM" id="Phobius"/>
    </source>
</evidence>
<name>A0A3N1CYK7_9ACTN</name>
<feature type="transmembrane region" description="Helical" evidence="2">
    <location>
        <begin position="59"/>
        <end position="77"/>
    </location>
</feature>
<dbReference type="EMBL" id="RJKE01000001">
    <property type="protein sequence ID" value="ROO86360.1"/>
    <property type="molecule type" value="Genomic_DNA"/>
</dbReference>
<feature type="transmembrane region" description="Helical" evidence="2">
    <location>
        <begin position="84"/>
        <end position="101"/>
    </location>
</feature>
<feature type="transmembrane region" description="Helical" evidence="2">
    <location>
        <begin position="6"/>
        <end position="24"/>
    </location>
</feature>
<dbReference type="Pfam" id="PF05675">
    <property type="entry name" value="DUF817"/>
    <property type="match status" value="1"/>
</dbReference>
<evidence type="ECO:0000313" key="3">
    <source>
        <dbReference type="EMBL" id="ROO86360.1"/>
    </source>
</evidence>
<sequence length="296" mass="32949">MTDHHKTNFPIGAAVAHSVGYFIAQLLRFAWAEARACAFAVALFLGLALFSIIDTPLPRYDALLLYALAITGLFYLLRWETAGEVAVIGGFHLVGLIFEIVKVHLGSWSYPGDAWTKIGGVPLYSGFLYAAVGSYVCRAWRTLDLRLTGYRTTATATVSAAIYLNFLTHHFLPDLRLPLALLLIAATRRTAVHFTVGQARYRMPLALSFVLIGFFLWIAENIATYLGAWRYPYQQDTWNLVHADKFGAWALLVSVAFVLVAAWQARHGRLTEPAPETTAEPTPEPRTDQHQPQNVQ</sequence>
<feature type="transmembrane region" description="Helical" evidence="2">
    <location>
        <begin position="121"/>
        <end position="140"/>
    </location>
</feature>
<dbReference type="Proteomes" id="UP000272400">
    <property type="component" value="Unassembled WGS sequence"/>
</dbReference>
<reference evidence="3 4" key="1">
    <citation type="submission" date="2018-11" db="EMBL/GenBank/DDBJ databases">
        <title>Sequencing the genomes of 1000 actinobacteria strains.</title>
        <authorList>
            <person name="Klenk H.-P."/>
        </authorList>
    </citation>
    <scope>NUCLEOTIDE SEQUENCE [LARGE SCALE GENOMIC DNA]</scope>
    <source>
        <strain evidence="3 4">DSM 44254</strain>
    </source>
</reference>
<comment type="caution">
    <text evidence="3">The sequence shown here is derived from an EMBL/GenBank/DDBJ whole genome shotgun (WGS) entry which is preliminary data.</text>
</comment>
<evidence type="ECO:0000313" key="4">
    <source>
        <dbReference type="Proteomes" id="UP000272400"/>
    </source>
</evidence>
<feature type="region of interest" description="Disordered" evidence="1">
    <location>
        <begin position="271"/>
        <end position="296"/>
    </location>
</feature>
<feature type="transmembrane region" description="Helical" evidence="2">
    <location>
        <begin position="205"/>
        <end position="226"/>
    </location>
</feature>
<keyword evidence="2" id="KW-0472">Membrane</keyword>
<protein>
    <submittedName>
        <fullName evidence="3">Uncharacterized membrane protein YoaT (DUF817 family)</fullName>
    </submittedName>
</protein>
<dbReference type="InterPro" id="IPR008535">
    <property type="entry name" value="DUF817"/>
</dbReference>
<feature type="transmembrane region" description="Helical" evidence="2">
    <location>
        <begin position="246"/>
        <end position="263"/>
    </location>
</feature>
<dbReference type="PIRSF" id="PIRSF009141">
    <property type="entry name" value="UCP009141"/>
    <property type="match status" value="1"/>
</dbReference>
<keyword evidence="4" id="KW-1185">Reference proteome</keyword>
<gene>
    <name evidence="3" type="ORF">EDD29_3924</name>
</gene>
<evidence type="ECO:0000256" key="1">
    <source>
        <dbReference type="SAM" id="MobiDB-lite"/>
    </source>
</evidence>
<proteinExistence type="predicted"/>
<dbReference type="AlphaFoldDB" id="A0A3N1CYK7"/>
<feature type="compositionally biased region" description="Low complexity" evidence="1">
    <location>
        <begin position="271"/>
        <end position="281"/>
    </location>
</feature>